<dbReference type="EMBL" id="PUJU01000006">
    <property type="protein sequence ID" value="NHB86894.1"/>
    <property type="molecule type" value="Genomic_DNA"/>
</dbReference>
<feature type="transmembrane region" description="Helical" evidence="1">
    <location>
        <begin position="12"/>
        <end position="33"/>
    </location>
</feature>
<dbReference type="InterPro" id="IPR021354">
    <property type="entry name" value="DUF2975"/>
</dbReference>
<keyword evidence="1" id="KW-1133">Transmembrane helix</keyword>
<dbReference type="Pfam" id="PF11188">
    <property type="entry name" value="DUF2975"/>
    <property type="match status" value="1"/>
</dbReference>
<keyword evidence="1" id="KW-0812">Transmembrane</keyword>
<feature type="transmembrane region" description="Helical" evidence="1">
    <location>
        <begin position="109"/>
        <end position="130"/>
    </location>
</feature>
<proteinExistence type="predicted"/>
<gene>
    <name evidence="2" type="ORF">C5471_03835</name>
</gene>
<accession>A0ABX0GDU2</accession>
<name>A0ABX0GDU2_9GAMM</name>
<protein>
    <recommendedName>
        <fullName evidence="4">DUF2975 domain-containing protein</fullName>
    </recommendedName>
</protein>
<evidence type="ECO:0008006" key="4">
    <source>
        <dbReference type="Google" id="ProtNLM"/>
    </source>
</evidence>
<dbReference type="Proteomes" id="UP000697802">
    <property type="component" value="Unassembled WGS sequence"/>
</dbReference>
<keyword evidence="1" id="KW-0472">Membrane</keyword>
<keyword evidence="3" id="KW-1185">Reference proteome</keyword>
<evidence type="ECO:0000313" key="3">
    <source>
        <dbReference type="Proteomes" id="UP000697802"/>
    </source>
</evidence>
<sequence>MLITMNNKLINVMILITQLLIVTLAVLNVYTWFNKSYNPSGLGFFLADRIRANPEFQILSIKSGFLCALLSTIPIILLITILHKIKVFYTSVIEMKIFSLANVRSLKKISLYIFSWVVIDFLSVPLTSYLLTLNNPPGDRLIMISLSWGQVMGLYFSGFVFIFTNILKNGFNIKNDIDSII</sequence>
<comment type="caution">
    <text evidence="2">The sequence shown here is derived from an EMBL/GenBank/DDBJ whole genome shotgun (WGS) entry which is preliminary data.</text>
</comment>
<organism evidence="2 3">
    <name type="scientific">Photorhabdus tasmaniensis</name>
    <dbReference type="NCBI Taxonomy" id="1004159"/>
    <lineage>
        <taxon>Bacteria</taxon>
        <taxon>Pseudomonadati</taxon>
        <taxon>Pseudomonadota</taxon>
        <taxon>Gammaproteobacteria</taxon>
        <taxon>Enterobacterales</taxon>
        <taxon>Morganellaceae</taxon>
        <taxon>Photorhabdus</taxon>
    </lineage>
</organism>
<feature type="transmembrane region" description="Helical" evidence="1">
    <location>
        <begin position="63"/>
        <end position="89"/>
    </location>
</feature>
<evidence type="ECO:0000313" key="2">
    <source>
        <dbReference type="EMBL" id="NHB86894.1"/>
    </source>
</evidence>
<reference evidence="2 3" key="1">
    <citation type="submission" date="2018-02" db="EMBL/GenBank/DDBJ databases">
        <authorList>
            <person name="Machado R.A."/>
        </authorList>
    </citation>
    <scope>NUCLEOTIDE SEQUENCE [LARGE SCALE GENOMIC DNA]</scope>
    <source>
        <strain evidence="2 3">T327</strain>
    </source>
</reference>
<evidence type="ECO:0000256" key="1">
    <source>
        <dbReference type="SAM" id="Phobius"/>
    </source>
</evidence>
<feature type="transmembrane region" description="Helical" evidence="1">
    <location>
        <begin position="142"/>
        <end position="167"/>
    </location>
</feature>